<dbReference type="OrthoDB" id="2146116at2759"/>
<feature type="transmembrane region" description="Helical" evidence="10">
    <location>
        <begin position="177"/>
        <end position="202"/>
    </location>
</feature>
<comment type="function">
    <text evidence="10">Serine protease involved in intramembrane proteolysis.</text>
</comment>
<dbReference type="PANTHER" id="PTHR22936:SF69">
    <property type="entry name" value="RHOMBOID-LIKE PROTEIN"/>
    <property type="match status" value="1"/>
</dbReference>
<gene>
    <name evidence="13" type="ORF">KQ657_001337</name>
</gene>
<keyword evidence="4 10" id="KW-0645">Protease</keyword>
<accession>A0A9P8AH26</accession>
<evidence type="ECO:0000313" key="13">
    <source>
        <dbReference type="EMBL" id="KAG7192880.1"/>
    </source>
</evidence>
<dbReference type="Proteomes" id="UP000790833">
    <property type="component" value="Unassembled WGS sequence"/>
</dbReference>
<dbReference type="EC" id="3.4.21.105" evidence="10"/>
<feature type="transmembrane region" description="Helical" evidence="10">
    <location>
        <begin position="464"/>
        <end position="488"/>
    </location>
</feature>
<proteinExistence type="inferred from homology"/>
<comment type="similarity">
    <text evidence="3 10">Belongs to the peptidase S54 family.</text>
</comment>
<feature type="region of interest" description="Disordered" evidence="11">
    <location>
        <begin position="124"/>
        <end position="145"/>
    </location>
</feature>
<keyword evidence="6 10" id="KW-0378">Hydrolase</keyword>
<evidence type="ECO:0000259" key="12">
    <source>
        <dbReference type="Pfam" id="PF01694"/>
    </source>
</evidence>
<dbReference type="InterPro" id="IPR022764">
    <property type="entry name" value="Peptidase_S54_rhomboid_dom"/>
</dbReference>
<reference evidence="13" key="1">
    <citation type="submission" date="2021-03" db="EMBL/GenBank/DDBJ databases">
        <authorList>
            <person name="Palmer J.M."/>
        </authorList>
    </citation>
    <scope>NUCLEOTIDE SEQUENCE</scope>
    <source>
        <strain evidence="13">ARV_011</strain>
    </source>
</reference>
<evidence type="ECO:0000256" key="11">
    <source>
        <dbReference type="SAM" id="MobiDB-lite"/>
    </source>
</evidence>
<keyword evidence="8 10" id="KW-1133">Transmembrane helix</keyword>
<dbReference type="AlphaFoldDB" id="A0A9P8AH26"/>
<evidence type="ECO:0000256" key="7">
    <source>
        <dbReference type="ARBA" id="ARBA00022825"/>
    </source>
</evidence>
<evidence type="ECO:0000256" key="2">
    <source>
        <dbReference type="ARBA" id="ARBA00004141"/>
    </source>
</evidence>
<feature type="domain" description="Peptidase S54 rhomboid" evidence="12">
    <location>
        <begin position="291"/>
        <end position="434"/>
    </location>
</feature>
<keyword evidence="7 10" id="KW-0720">Serine protease</keyword>
<feature type="region of interest" description="Disordered" evidence="11">
    <location>
        <begin position="1"/>
        <end position="55"/>
    </location>
</feature>
<dbReference type="SUPFAM" id="SSF144091">
    <property type="entry name" value="Rhomboid-like"/>
    <property type="match status" value="1"/>
</dbReference>
<keyword evidence="5 10" id="KW-0812">Transmembrane</keyword>
<feature type="compositionally biased region" description="Polar residues" evidence="11">
    <location>
        <begin position="1"/>
        <end position="14"/>
    </location>
</feature>
<dbReference type="InterPro" id="IPR035952">
    <property type="entry name" value="Rhomboid-like_sf"/>
</dbReference>
<dbReference type="GO" id="GO:0006508">
    <property type="term" value="P:proteolysis"/>
    <property type="evidence" value="ECO:0007669"/>
    <property type="project" value="UniProtKB-KW"/>
</dbReference>
<dbReference type="GeneID" id="66114711"/>
<evidence type="ECO:0000256" key="8">
    <source>
        <dbReference type="ARBA" id="ARBA00022989"/>
    </source>
</evidence>
<keyword evidence="14" id="KW-1185">Reference proteome</keyword>
<evidence type="ECO:0000256" key="3">
    <source>
        <dbReference type="ARBA" id="ARBA00009045"/>
    </source>
</evidence>
<evidence type="ECO:0000256" key="4">
    <source>
        <dbReference type="ARBA" id="ARBA00022670"/>
    </source>
</evidence>
<dbReference type="GO" id="GO:0016020">
    <property type="term" value="C:membrane"/>
    <property type="evidence" value="ECO:0007669"/>
    <property type="project" value="UniProtKB-SubCell"/>
</dbReference>
<sequence length="575" mass="65053">MSNPFAETHNNSEMRSYPVRSGAFPSFEGPPVPPDSTKPNFKSTIPPTPPPKSPWRSQFLANTERQEVNDTDDFNFSHKPYSVINDEQYYQPYNINDGHDDGHNINDTTQKTAVYDHYYNINTNSHQEPQTLNSSSSPELNQAPYGTDEIQPITQQEKKSHSLGSGRHRKRPTRRFFAQYTWANFPYLTYLFSAIQIIVLIVELAKMGIYTGSPFQTQPYFNPMIGPSTYLLVNMGARYVPCMQALPGISNDTTILYPCANSTNIDSFTCSLSQFCGLNGIPIVNNEYKPNQWYRVIIPIFMHAGIIHILFNLLLQILMGSIIELNIGSLRYFIIYFMSGILGFLLGANFAPDGIASTGALGALFGILAINMILFIWAGKRNNNIYNTNHYTTFILMMVVEIVVSFVLGLLPGLDNFSHIGGFAQGFALSIALLDDPFFVFIDGKIPKRSTSRWYKDLSSKIKWRFYTWCIIRVIFLTLGIVFMVMLIHNFFGLNHNYTNNGCGWCKYINCLPVNGWCDQGQISVTTTTTPNNKRDLFSAFYDGGYAQSGQFMGIGFYTVIGILGASFWIKFKRR</sequence>
<feature type="transmembrane region" description="Helical" evidence="10">
    <location>
        <begin position="552"/>
        <end position="570"/>
    </location>
</feature>
<dbReference type="Gene3D" id="1.20.1540.10">
    <property type="entry name" value="Rhomboid-like"/>
    <property type="match status" value="1"/>
</dbReference>
<dbReference type="PANTHER" id="PTHR22936">
    <property type="entry name" value="RHOMBOID-RELATED"/>
    <property type="match status" value="1"/>
</dbReference>
<dbReference type="GO" id="GO:0004252">
    <property type="term" value="F:serine-type endopeptidase activity"/>
    <property type="evidence" value="ECO:0007669"/>
    <property type="project" value="InterPro"/>
</dbReference>
<feature type="transmembrane region" description="Helical" evidence="10">
    <location>
        <begin position="360"/>
        <end position="379"/>
    </location>
</feature>
<feature type="transmembrane region" description="Helical" evidence="10">
    <location>
        <begin position="391"/>
        <end position="411"/>
    </location>
</feature>
<evidence type="ECO:0000256" key="9">
    <source>
        <dbReference type="ARBA" id="ARBA00023136"/>
    </source>
</evidence>
<evidence type="ECO:0000256" key="1">
    <source>
        <dbReference type="ARBA" id="ARBA00000156"/>
    </source>
</evidence>
<keyword evidence="9 10" id="KW-0472">Membrane</keyword>
<dbReference type="RefSeq" id="XP_043048430.1">
    <property type="nucleotide sequence ID" value="XM_043192135.1"/>
</dbReference>
<evidence type="ECO:0000256" key="10">
    <source>
        <dbReference type="RuleBase" id="RU362115"/>
    </source>
</evidence>
<feature type="transmembrane region" description="Helical" evidence="10">
    <location>
        <begin position="296"/>
        <end position="318"/>
    </location>
</feature>
<dbReference type="InterPro" id="IPR002610">
    <property type="entry name" value="Peptidase_S54_rhomboid-like"/>
</dbReference>
<feature type="transmembrane region" description="Helical" evidence="10">
    <location>
        <begin position="423"/>
        <end position="443"/>
    </location>
</feature>
<evidence type="ECO:0000313" key="14">
    <source>
        <dbReference type="Proteomes" id="UP000790833"/>
    </source>
</evidence>
<dbReference type="EMBL" id="JAHMUF010000015">
    <property type="protein sequence ID" value="KAG7192880.1"/>
    <property type="molecule type" value="Genomic_DNA"/>
</dbReference>
<dbReference type="Pfam" id="PF01694">
    <property type="entry name" value="Rhomboid"/>
    <property type="match status" value="1"/>
</dbReference>
<feature type="transmembrane region" description="Helical" evidence="10">
    <location>
        <begin position="330"/>
        <end position="348"/>
    </location>
</feature>
<evidence type="ECO:0000256" key="6">
    <source>
        <dbReference type="ARBA" id="ARBA00022801"/>
    </source>
</evidence>
<comment type="catalytic activity">
    <reaction evidence="1 10">
        <text>Cleaves type-1 transmembrane domains using a catalytic dyad composed of serine and histidine that are contributed by different transmembrane domains.</text>
        <dbReference type="EC" id="3.4.21.105"/>
    </reaction>
</comment>
<protein>
    <recommendedName>
        <fullName evidence="10">Rhomboid-type serine protease</fullName>
        <ecNumber evidence="10">3.4.21.105</ecNumber>
    </recommendedName>
</protein>
<comment type="caution">
    <text evidence="13">The sequence shown here is derived from an EMBL/GenBank/DDBJ whole genome shotgun (WGS) entry which is preliminary data.</text>
</comment>
<name>A0A9P8AH26_9ASCO</name>
<evidence type="ECO:0000256" key="5">
    <source>
        <dbReference type="ARBA" id="ARBA00022692"/>
    </source>
</evidence>
<comment type="caution">
    <text evidence="10">Lacks conserved residue(s) required for the propagation of feature annotation.</text>
</comment>
<comment type="subcellular location">
    <subcellularLocation>
        <location evidence="2 10">Membrane</location>
        <topology evidence="2 10">Multi-pass membrane protein</topology>
    </subcellularLocation>
</comment>
<feature type="compositionally biased region" description="Polar residues" evidence="11">
    <location>
        <begin position="124"/>
        <end position="140"/>
    </location>
</feature>
<organism evidence="13 14">
    <name type="scientific">Scheffersomyces spartinae</name>
    <dbReference type="NCBI Taxonomy" id="45513"/>
    <lineage>
        <taxon>Eukaryota</taxon>
        <taxon>Fungi</taxon>
        <taxon>Dikarya</taxon>
        <taxon>Ascomycota</taxon>
        <taxon>Saccharomycotina</taxon>
        <taxon>Pichiomycetes</taxon>
        <taxon>Debaryomycetaceae</taxon>
        <taxon>Scheffersomyces</taxon>
    </lineage>
</organism>